<dbReference type="Proteomes" id="UP000054935">
    <property type="component" value="Unassembled WGS sequence"/>
</dbReference>
<dbReference type="Pfam" id="PF10670">
    <property type="entry name" value="DUF4198"/>
    <property type="match status" value="1"/>
</dbReference>
<feature type="chain" id="PRO_5006063454" evidence="1">
    <location>
        <begin position="18"/>
        <end position="263"/>
    </location>
</feature>
<keyword evidence="3" id="KW-1185">Reference proteome</keyword>
<keyword evidence="1" id="KW-0732">Signal</keyword>
<feature type="signal peptide" evidence="1">
    <location>
        <begin position="1"/>
        <end position="17"/>
    </location>
</feature>
<dbReference type="STRING" id="441103.TRN7648_00352"/>
<keyword evidence="2" id="KW-0472">Membrane</keyword>
<dbReference type="AlphaFoldDB" id="A0A0P1GI39"/>
<accession>A0A0P1GI39</accession>
<reference evidence="2 3" key="1">
    <citation type="submission" date="2015-09" db="EMBL/GenBank/DDBJ databases">
        <authorList>
            <consortium name="Swine Surveillance"/>
        </authorList>
    </citation>
    <scope>NUCLEOTIDE SEQUENCE [LARGE SCALE GENOMIC DNA]</scope>
    <source>
        <strain evidence="2 3">CECT 7648</strain>
    </source>
</reference>
<proteinExistence type="predicted"/>
<evidence type="ECO:0000313" key="3">
    <source>
        <dbReference type="Proteomes" id="UP000054935"/>
    </source>
</evidence>
<dbReference type="InterPro" id="IPR019613">
    <property type="entry name" value="DUF4198"/>
</dbReference>
<dbReference type="RefSeq" id="WP_058245915.1">
    <property type="nucleotide sequence ID" value="NZ_CYSE01000001.1"/>
</dbReference>
<evidence type="ECO:0000313" key="2">
    <source>
        <dbReference type="EMBL" id="CUH75267.1"/>
    </source>
</evidence>
<keyword evidence="2" id="KW-0812">Transmembrane</keyword>
<gene>
    <name evidence="2" type="ORF">TRN7648_00352</name>
</gene>
<name>A0A0P1GI39_9RHOB</name>
<dbReference type="OrthoDB" id="581894at2"/>
<evidence type="ECO:0000256" key="1">
    <source>
        <dbReference type="SAM" id="SignalP"/>
    </source>
</evidence>
<sequence length="263" mass="29208">MKAIIAALVLAAGPLAAHEFWIEPLAGQVAADSPLMADIRVGEDLEGARYAYIPRNFRRFEIAMGDQITPVEGRLGDKPALNMAVSGEGLATVIHVTRDYELTYTDWEKFENFTNHKDFAWAQQGHLDRGLSKDRVMERYIRYGKSLIAVGDGQGADRAFGLEVEIVAQANPYTDDLSAGFPVQVLYMGQPQADWQVELLGRAPDGTVKVTQYRTDADGRAVLPVEKGHFYLVDHVVLRELEGDENSPAWESLWASLTFEVPK</sequence>
<organism evidence="2 3">
    <name type="scientific">Tropicibacter naphthalenivorans</name>
    <dbReference type="NCBI Taxonomy" id="441103"/>
    <lineage>
        <taxon>Bacteria</taxon>
        <taxon>Pseudomonadati</taxon>
        <taxon>Pseudomonadota</taxon>
        <taxon>Alphaproteobacteria</taxon>
        <taxon>Rhodobacterales</taxon>
        <taxon>Roseobacteraceae</taxon>
        <taxon>Tropicibacter</taxon>
    </lineage>
</organism>
<dbReference type="EMBL" id="CYSE01000001">
    <property type="protein sequence ID" value="CUH75267.1"/>
    <property type="molecule type" value="Genomic_DNA"/>
</dbReference>
<protein>
    <submittedName>
        <fullName evidence="2">Nickel uptake substrate-specific transmembrane region</fullName>
    </submittedName>
</protein>